<feature type="transmembrane region" description="Helical" evidence="3">
    <location>
        <begin position="6"/>
        <end position="23"/>
    </location>
</feature>
<reference evidence="6" key="1">
    <citation type="journal article" date="2019" name="Int. J. Syst. Evol. Microbiol.">
        <title>The Global Catalogue of Microorganisms (GCM) 10K type strain sequencing project: providing services to taxonomists for standard genome sequencing and annotation.</title>
        <authorList>
            <consortium name="The Broad Institute Genomics Platform"/>
            <consortium name="The Broad Institute Genome Sequencing Center for Infectious Disease"/>
            <person name="Wu L."/>
            <person name="Ma J."/>
        </authorList>
    </citation>
    <scope>NUCLEOTIDE SEQUENCE [LARGE SCALE GENOMIC DNA]</scope>
    <source>
        <strain evidence="6">JCM 14304</strain>
    </source>
</reference>
<feature type="transmembrane region" description="Helical" evidence="3">
    <location>
        <begin position="660"/>
        <end position="681"/>
    </location>
</feature>
<keyword evidence="6" id="KW-1185">Reference proteome</keyword>
<gene>
    <name evidence="5" type="ORF">GCM10009742_37790</name>
</gene>
<evidence type="ECO:0000313" key="6">
    <source>
        <dbReference type="Proteomes" id="UP001500190"/>
    </source>
</evidence>
<evidence type="ECO:0000259" key="4">
    <source>
        <dbReference type="Pfam" id="PF03109"/>
    </source>
</evidence>
<organism evidence="5 6">
    <name type="scientific">Kribbella karoonensis</name>
    <dbReference type="NCBI Taxonomy" id="324851"/>
    <lineage>
        <taxon>Bacteria</taxon>
        <taxon>Bacillati</taxon>
        <taxon>Actinomycetota</taxon>
        <taxon>Actinomycetes</taxon>
        <taxon>Propionibacteriales</taxon>
        <taxon>Kribbellaceae</taxon>
        <taxon>Kribbella</taxon>
    </lineage>
</organism>
<keyword evidence="3" id="KW-0812">Transmembrane</keyword>
<dbReference type="CDD" id="cd05121">
    <property type="entry name" value="ABC1_ADCK3-like"/>
    <property type="match status" value="1"/>
</dbReference>
<feature type="transmembrane region" description="Helical" evidence="3">
    <location>
        <begin position="66"/>
        <end position="92"/>
    </location>
</feature>
<comment type="similarity">
    <text evidence="1">Belongs to the protein kinase superfamily. ADCK protein kinase family.</text>
</comment>
<evidence type="ECO:0000313" key="5">
    <source>
        <dbReference type="EMBL" id="GAA1587936.1"/>
    </source>
</evidence>
<evidence type="ECO:0000256" key="3">
    <source>
        <dbReference type="SAM" id="Phobius"/>
    </source>
</evidence>
<dbReference type="EMBL" id="BAAAND010000006">
    <property type="protein sequence ID" value="GAA1587936.1"/>
    <property type="molecule type" value="Genomic_DNA"/>
</dbReference>
<protein>
    <submittedName>
        <fullName evidence="5">AarF/UbiB family protein</fullName>
    </submittedName>
</protein>
<feature type="region of interest" description="Disordered" evidence="2">
    <location>
        <begin position="246"/>
        <end position="269"/>
    </location>
</feature>
<evidence type="ECO:0000256" key="2">
    <source>
        <dbReference type="SAM" id="MobiDB-lite"/>
    </source>
</evidence>
<sequence length="687" mass="73279">MDVVVLRLGNLVVFMVVFVPIAQRLLGVRFGFGRLAVGALITLSVSGPLAVAMIGPPPWTGSNGAAMAYMVLIALVSMLAGLVFLVLAEALVPTGSLPRARDLRRDLSGRIARTRRYLQILRIAIKHGLGPYLRGRRRPGRENAAGQAELARSLRLALDEAGVTFVKLGQVLSTRSDILPASVAEELSRLQDQVTPAPWPQIEQVLIDELGAPINQLYAEFDTTPLAAASVAQVYTAKLHVAAPASTGAPPASASAGAAPSFPSSTAERGGGGLDVVVKVQRPGIASLVERDLDIVRRLARLLERNTDWGRAMGVRALADGFADAMREELDFTVEAGNMTTVAAGHSVAASNDLVVPRLHPERSTRRVLTMQRLDGIGLGNAQQAIADRGLDPARLGRALFECLLGQVAIDGVFHADPHPGNFLLLADGRIGMLDLGSVGRLDPATREALQRFLLAIDHGDPVAATDALLEIVNRPDVIDERSLERAVGQFMTKYLAAGVTLGPAMFNDLFKIITSHELGVPPEVAAVFRALATIEGTISRISPGFDLVAASRQFAGAHVVDRLAPDALRRTATEELAQLLPMLRRLPRRIDRIAAAAESGRLGVNVRLLADERDRRHVTALLHQVLLVVLGATAGIMAVLLLGTAGGPKITATMSLFQLFGYNLLVICAVLVLRVLVLIFRLPGRA</sequence>
<dbReference type="InterPro" id="IPR050154">
    <property type="entry name" value="UbiB_kinase"/>
</dbReference>
<evidence type="ECO:0000256" key="1">
    <source>
        <dbReference type="ARBA" id="ARBA00009670"/>
    </source>
</evidence>
<feature type="domain" description="ABC1 atypical kinase-like" evidence="4">
    <location>
        <begin position="273"/>
        <end position="461"/>
    </location>
</feature>
<feature type="transmembrane region" description="Helical" evidence="3">
    <location>
        <begin position="626"/>
        <end position="648"/>
    </location>
</feature>
<dbReference type="InterPro" id="IPR011009">
    <property type="entry name" value="Kinase-like_dom_sf"/>
</dbReference>
<dbReference type="InterPro" id="IPR004147">
    <property type="entry name" value="ABC1_dom"/>
</dbReference>
<dbReference type="PANTHER" id="PTHR10566:SF113">
    <property type="entry name" value="PROTEIN ACTIVITY OF BC1 COMPLEX KINASE 7, CHLOROPLASTIC"/>
    <property type="match status" value="1"/>
</dbReference>
<feature type="domain" description="ABC1 atypical kinase-like" evidence="4">
    <location>
        <begin position="189"/>
        <end position="240"/>
    </location>
</feature>
<comment type="caution">
    <text evidence="5">The sequence shown here is derived from an EMBL/GenBank/DDBJ whole genome shotgun (WGS) entry which is preliminary data.</text>
</comment>
<dbReference type="SUPFAM" id="SSF56112">
    <property type="entry name" value="Protein kinase-like (PK-like)"/>
    <property type="match status" value="1"/>
</dbReference>
<dbReference type="Proteomes" id="UP001500190">
    <property type="component" value="Unassembled WGS sequence"/>
</dbReference>
<keyword evidence="3" id="KW-0472">Membrane</keyword>
<name>A0ABP4PPW8_9ACTN</name>
<proteinExistence type="inferred from homology"/>
<keyword evidence="3" id="KW-1133">Transmembrane helix</keyword>
<feature type="compositionally biased region" description="Low complexity" evidence="2">
    <location>
        <begin position="246"/>
        <end position="267"/>
    </location>
</feature>
<dbReference type="PANTHER" id="PTHR10566">
    <property type="entry name" value="CHAPERONE-ACTIVITY OF BC1 COMPLEX CABC1 -RELATED"/>
    <property type="match status" value="1"/>
</dbReference>
<dbReference type="RefSeq" id="WP_344192945.1">
    <property type="nucleotide sequence ID" value="NZ_BAAAND010000006.1"/>
</dbReference>
<dbReference type="Pfam" id="PF03109">
    <property type="entry name" value="ABC1"/>
    <property type="match status" value="2"/>
</dbReference>
<accession>A0ABP4PPW8</accession>
<feature type="transmembrane region" description="Helical" evidence="3">
    <location>
        <begin position="35"/>
        <end position="54"/>
    </location>
</feature>